<dbReference type="InterPro" id="IPR002104">
    <property type="entry name" value="Integrase_catalytic"/>
</dbReference>
<dbReference type="InterPro" id="IPR010998">
    <property type="entry name" value="Integrase_recombinase_N"/>
</dbReference>
<reference evidence="7 8" key="1">
    <citation type="submission" date="2016-10" db="EMBL/GenBank/DDBJ databases">
        <authorList>
            <person name="de Groot N.N."/>
        </authorList>
    </citation>
    <scope>NUCLEOTIDE SEQUENCE [LARGE SCALE GENOMIC DNA]</scope>
    <source>
        <strain evidence="7 8">CGMCC 4.6533</strain>
    </source>
</reference>
<name>A0A1G8X1S4_9ACTN</name>
<dbReference type="GO" id="GO:0003677">
    <property type="term" value="F:DNA binding"/>
    <property type="evidence" value="ECO:0007669"/>
    <property type="project" value="UniProtKB-UniRule"/>
</dbReference>
<sequence>MTERRSRGDGGLHWDENRQRWIASVTVGYTPAGKRIVKKASGKTKTEAKAKLKEIIRDHEDGLASGPANYTVADAVTSWLAYGLHGRNANTVTNYRILCDKHIIPDLGARKLRELSAEDVDRWLVGKAKVLAARSVRLLHSCLNRAVKFAQARDKVKRNVVGLCEIPEGKEGRPSKSLTLDQATALLNAAEGSRLYAYVVLSLLIGARTEELRALTWKEVDLVGDPDKDIPPWIAVWRSVREGGDAKTKRSRRSLALPKRCVEALTVHKEQQRTERKEAGERWKERGLIFASLVGMPLDAHNVRRAFRKIVKDAGMPAYYWTPREMRHSFVLLLSDSGVPPGGHRSSRRSQWHRRYRSRLPEADTPRTPRWSCSDGPALHLIVTQLVTHQMRKGVTLLSDTLLDQPKRGRDDRI</sequence>
<protein>
    <submittedName>
        <fullName evidence="7">Site-specific recombinase XerD</fullName>
    </submittedName>
</protein>
<evidence type="ECO:0000256" key="2">
    <source>
        <dbReference type="ARBA" id="ARBA00023172"/>
    </source>
</evidence>
<dbReference type="AlphaFoldDB" id="A0A1G8X1S4"/>
<dbReference type="GO" id="GO:0015074">
    <property type="term" value="P:DNA integration"/>
    <property type="evidence" value="ECO:0007669"/>
    <property type="project" value="InterPro"/>
</dbReference>
<gene>
    <name evidence="7" type="ORF">SAMN05421869_112328</name>
</gene>
<dbReference type="InterPro" id="IPR011010">
    <property type="entry name" value="DNA_brk_join_enz"/>
</dbReference>
<dbReference type="RefSeq" id="WP_245765298.1">
    <property type="nucleotide sequence ID" value="NZ_FNDJ01000012.1"/>
</dbReference>
<keyword evidence="1 3" id="KW-0238">DNA-binding</keyword>
<dbReference type="PANTHER" id="PTHR30349:SF91">
    <property type="entry name" value="INTA PROTEIN"/>
    <property type="match status" value="1"/>
</dbReference>
<evidence type="ECO:0000313" key="7">
    <source>
        <dbReference type="EMBL" id="SDJ84562.1"/>
    </source>
</evidence>
<organism evidence="7 8">
    <name type="scientific">Nonomuraea jiangxiensis</name>
    <dbReference type="NCBI Taxonomy" id="633440"/>
    <lineage>
        <taxon>Bacteria</taxon>
        <taxon>Bacillati</taxon>
        <taxon>Actinomycetota</taxon>
        <taxon>Actinomycetes</taxon>
        <taxon>Streptosporangiales</taxon>
        <taxon>Streptosporangiaceae</taxon>
        <taxon>Nonomuraea</taxon>
    </lineage>
</organism>
<dbReference type="EMBL" id="FNDJ01000012">
    <property type="protein sequence ID" value="SDJ84562.1"/>
    <property type="molecule type" value="Genomic_DNA"/>
</dbReference>
<dbReference type="InterPro" id="IPR050090">
    <property type="entry name" value="Tyrosine_recombinase_XerCD"/>
</dbReference>
<feature type="domain" description="Core-binding (CB)" evidence="6">
    <location>
        <begin position="70"/>
        <end position="151"/>
    </location>
</feature>
<dbReference type="GO" id="GO:0006310">
    <property type="term" value="P:DNA recombination"/>
    <property type="evidence" value="ECO:0007669"/>
    <property type="project" value="UniProtKB-KW"/>
</dbReference>
<dbReference type="InterPro" id="IPR044068">
    <property type="entry name" value="CB"/>
</dbReference>
<keyword evidence="2" id="KW-0233">DNA recombination</keyword>
<dbReference type="InterPro" id="IPR013762">
    <property type="entry name" value="Integrase-like_cat_sf"/>
</dbReference>
<proteinExistence type="predicted"/>
<evidence type="ECO:0000259" key="5">
    <source>
        <dbReference type="PROSITE" id="PS51898"/>
    </source>
</evidence>
<evidence type="ECO:0000256" key="4">
    <source>
        <dbReference type="SAM" id="MobiDB-lite"/>
    </source>
</evidence>
<keyword evidence="8" id="KW-1185">Reference proteome</keyword>
<feature type="region of interest" description="Disordered" evidence="4">
    <location>
        <begin position="339"/>
        <end position="371"/>
    </location>
</feature>
<dbReference type="PROSITE" id="PS51898">
    <property type="entry name" value="TYR_RECOMBINASE"/>
    <property type="match status" value="1"/>
</dbReference>
<dbReference type="STRING" id="633440.SAMN05421869_112328"/>
<dbReference type="Gene3D" id="1.10.443.10">
    <property type="entry name" value="Intergrase catalytic core"/>
    <property type="match status" value="1"/>
</dbReference>
<dbReference type="Pfam" id="PF14657">
    <property type="entry name" value="Arm-DNA-bind_4"/>
    <property type="match status" value="1"/>
</dbReference>
<feature type="compositionally biased region" description="Basic residues" evidence="4">
    <location>
        <begin position="345"/>
        <end position="358"/>
    </location>
</feature>
<dbReference type="SUPFAM" id="SSF56349">
    <property type="entry name" value="DNA breaking-rejoining enzymes"/>
    <property type="match status" value="1"/>
</dbReference>
<dbReference type="Proteomes" id="UP000199202">
    <property type="component" value="Unassembled WGS sequence"/>
</dbReference>
<dbReference type="Pfam" id="PF00589">
    <property type="entry name" value="Phage_integrase"/>
    <property type="match status" value="1"/>
</dbReference>
<accession>A0A1G8X1S4</accession>
<evidence type="ECO:0000256" key="3">
    <source>
        <dbReference type="PROSITE-ProRule" id="PRU01248"/>
    </source>
</evidence>
<feature type="domain" description="Tyr recombinase" evidence="5">
    <location>
        <begin position="173"/>
        <end position="370"/>
    </location>
</feature>
<dbReference type="PANTHER" id="PTHR30349">
    <property type="entry name" value="PHAGE INTEGRASE-RELATED"/>
    <property type="match status" value="1"/>
</dbReference>
<evidence type="ECO:0000259" key="6">
    <source>
        <dbReference type="PROSITE" id="PS51900"/>
    </source>
</evidence>
<dbReference type="PROSITE" id="PS51900">
    <property type="entry name" value="CB"/>
    <property type="match status" value="1"/>
</dbReference>
<evidence type="ECO:0000256" key="1">
    <source>
        <dbReference type="ARBA" id="ARBA00023125"/>
    </source>
</evidence>
<evidence type="ECO:0000313" key="8">
    <source>
        <dbReference type="Proteomes" id="UP000199202"/>
    </source>
</evidence>
<dbReference type="Gene3D" id="1.10.150.130">
    <property type="match status" value="1"/>
</dbReference>
<dbReference type="InterPro" id="IPR028259">
    <property type="entry name" value="AP2-like_int_N"/>
</dbReference>